<dbReference type="InterPro" id="IPR005162">
    <property type="entry name" value="Retrotrans_gag_dom"/>
</dbReference>
<evidence type="ECO:0000313" key="3">
    <source>
        <dbReference type="EMBL" id="CAF1637795.1"/>
    </source>
</evidence>
<evidence type="ECO:0000313" key="2">
    <source>
        <dbReference type="EMBL" id="CAF1447345.1"/>
    </source>
</evidence>
<dbReference type="EMBL" id="CAJNOL010008640">
    <property type="protein sequence ID" value="CAF1637795.1"/>
    <property type="molecule type" value="Genomic_DNA"/>
</dbReference>
<dbReference type="AlphaFoldDB" id="A0A816DQJ2"/>
<reference evidence="3" key="1">
    <citation type="submission" date="2021-02" db="EMBL/GenBank/DDBJ databases">
        <authorList>
            <person name="Nowell W R."/>
        </authorList>
    </citation>
    <scope>NUCLEOTIDE SEQUENCE</scope>
</reference>
<dbReference type="EMBL" id="CAJNOH010007020">
    <property type="protein sequence ID" value="CAF1447345.1"/>
    <property type="molecule type" value="Genomic_DNA"/>
</dbReference>
<gene>
    <name evidence="3" type="ORF">JXQ802_LOCUS52741</name>
    <name evidence="2" type="ORF">PYM288_LOCUS36399</name>
</gene>
<feature type="domain" description="Retrotransposon gag" evidence="1">
    <location>
        <begin position="95"/>
        <end position="173"/>
    </location>
</feature>
<comment type="caution">
    <text evidence="3">The sequence shown here is derived from an EMBL/GenBank/DDBJ whole genome shotgun (WGS) entry which is preliminary data.</text>
</comment>
<evidence type="ECO:0000259" key="1">
    <source>
        <dbReference type="Pfam" id="PF03732"/>
    </source>
</evidence>
<dbReference type="Pfam" id="PF03732">
    <property type="entry name" value="Retrotrans_gag"/>
    <property type="match status" value="1"/>
</dbReference>
<dbReference type="Proteomes" id="UP000663870">
    <property type="component" value="Unassembled WGS sequence"/>
</dbReference>
<sequence>ADLNPELTGDLLTETSERIVKKHIREFLNNITQHVRTMPDNAQDPAVMICYRECLSNLEKFNGIGEQKAVQFINNIERIGKMIDANNNILCCMCTAKLDGEAKPWYENNMALTQWKNLKSAFLERFTTADASSRIFEQLKECKQKPDEIVTSYYDAIIKLCHEYDTNMSEKMMI</sequence>
<keyword evidence="4" id="KW-1185">Reference proteome</keyword>
<accession>A0A816DQJ2</accession>
<evidence type="ECO:0000313" key="4">
    <source>
        <dbReference type="Proteomes" id="UP000663870"/>
    </source>
</evidence>
<proteinExistence type="predicted"/>
<feature type="non-terminal residue" evidence="3">
    <location>
        <position position="1"/>
    </location>
</feature>
<name>A0A816DQJ2_9BILA</name>
<organism evidence="3 4">
    <name type="scientific">Rotaria sordida</name>
    <dbReference type="NCBI Taxonomy" id="392033"/>
    <lineage>
        <taxon>Eukaryota</taxon>
        <taxon>Metazoa</taxon>
        <taxon>Spiralia</taxon>
        <taxon>Gnathifera</taxon>
        <taxon>Rotifera</taxon>
        <taxon>Eurotatoria</taxon>
        <taxon>Bdelloidea</taxon>
        <taxon>Philodinida</taxon>
        <taxon>Philodinidae</taxon>
        <taxon>Rotaria</taxon>
    </lineage>
</organism>
<protein>
    <recommendedName>
        <fullName evidence="1">Retrotransposon gag domain-containing protein</fullName>
    </recommendedName>
</protein>
<dbReference type="Proteomes" id="UP000663854">
    <property type="component" value="Unassembled WGS sequence"/>
</dbReference>